<dbReference type="Pfam" id="PF13639">
    <property type="entry name" value="zf-RING_2"/>
    <property type="match status" value="1"/>
</dbReference>
<name>A0A3N2Q4J5_SODAK</name>
<evidence type="ECO:0000256" key="1">
    <source>
        <dbReference type="PROSITE-ProRule" id="PRU00175"/>
    </source>
</evidence>
<dbReference type="EMBL" id="ML119052">
    <property type="protein sequence ID" value="ROT41689.1"/>
    <property type="molecule type" value="Genomic_DNA"/>
</dbReference>
<dbReference type="InterPro" id="IPR001841">
    <property type="entry name" value="Znf_RING"/>
</dbReference>
<proteinExistence type="predicted"/>
<dbReference type="GO" id="GO:0008270">
    <property type="term" value="F:zinc ion binding"/>
    <property type="evidence" value="ECO:0007669"/>
    <property type="project" value="UniProtKB-KW"/>
</dbReference>
<dbReference type="CDD" id="cd16494">
    <property type="entry name" value="RING-CH-C4HC3_ZSWM2"/>
    <property type="match status" value="1"/>
</dbReference>
<dbReference type="GO" id="GO:0061630">
    <property type="term" value="F:ubiquitin protein ligase activity"/>
    <property type="evidence" value="ECO:0007669"/>
    <property type="project" value="InterPro"/>
</dbReference>
<dbReference type="GeneID" id="39577564"/>
<dbReference type="InterPro" id="IPR039903">
    <property type="entry name" value="Zswim2"/>
</dbReference>
<evidence type="ECO:0000313" key="6">
    <source>
        <dbReference type="Proteomes" id="UP000272025"/>
    </source>
</evidence>
<feature type="region of interest" description="Disordered" evidence="2">
    <location>
        <begin position="1"/>
        <end position="54"/>
    </location>
</feature>
<dbReference type="OrthoDB" id="2122982at2759"/>
<feature type="domain" description="RING-type" evidence="3">
    <location>
        <begin position="174"/>
        <end position="222"/>
    </location>
</feature>
<sequence>MMPRKPTKRAWDEGDEEPTKPTTRLYGRKRAKAEPNLPKEEKRKRRFRPNPPQSFHEIYNRAMTQRFYVISRHRDDSVPQERVELAGSTGNVYTITISHCPSCNCPHALKGNQCKHILYVMSRVLHAKFEHVYQLALLTDELHEIFRQAPIPAKDASSPEKNVDKRRKPVEGDCPICFTELDAKSSESVVWCRAACGQNMHKSCFKMWARVKKQAVTCPFCRSPWQEDEETAKTILKEGKVTAEGYVNVADQLGISTVQVADTSTYSRWWSGHYGRRGYW</sequence>
<evidence type="ECO:0000259" key="3">
    <source>
        <dbReference type="PROSITE" id="PS50089"/>
    </source>
</evidence>
<keyword evidence="1" id="KW-0863">Zinc-finger</keyword>
<dbReference type="InterPro" id="IPR007527">
    <property type="entry name" value="Znf_SWIM"/>
</dbReference>
<evidence type="ECO:0000259" key="4">
    <source>
        <dbReference type="PROSITE" id="PS50966"/>
    </source>
</evidence>
<evidence type="ECO:0008006" key="7">
    <source>
        <dbReference type="Google" id="ProtNLM"/>
    </source>
</evidence>
<dbReference type="Proteomes" id="UP000272025">
    <property type="component" value="Unassembled WGS sequence"/>
</dbReference>
<dbReference type="AlphaFoldDB" id="A0A3N2Q4J5"/>
<dbReference type="PROSITE" id="PS50089">
    <property type="entry name" value="ZF_RING_2"/>
    <property type="match status" value="1"/>
</dbReference>
<dbReference type="PROSITE" id="PS50966">
    <property type="entry name" value="ZF_SWIM"/>
    <property type="match status" value="1"/>
</dbReference>
<dbReference type="PANTHER" id="PTHR21540:SF0">
    <property type="entry name" value="PHD FAMILY PROTEIN"/>
    <property type="match status" value="1"/>
</dbReference>
<dbReference type="STRING" id="1314773.A0A3N2Q4J5"/>
<keyword evidence="1" id="KW-0862">Zinc</keyword>
<organism evidence="5 6">
    <name type="scientific">Sodiomyces alkalinus (strain CBS 110278 / VKM F-3762 / F11)</name>
    <name type="common">Alkaliphilic filamentous fungus</name>
    <dbReference type="NCBI Taxonomy" id="1314773"/>
    <lineage>
        <taxon>Eukaryota</taxon>
        <taxon>Fungi</taxon>
        <taxon>Dikarya</taxon>
        <taxon>Ascomycota</taxon>
        <taxon>Pezizomycotina</taxon>
        <taxon>Sordariomycetes</taxon>
        <taxon>Hypocreomycetidae</taxon>
        <taxon>Glomerellales</taxon>
        <taxon>Plectosphaerellaceae</taxon>
        <taxon>Sodiomyces</taxon>
    </lineage>
</organism>
<dbReference type="InterPro" id="IPR013083">
    <property type="entry name" value="Znf_RING/FYVE/PHD"/>
</dbReference>
<keyword evidence="1" id="KW-0479">Metal-binding</keyword>
<evidence type="ECO:0000256" key="2">
    <source>
        <dbReference type="SAM" id="MobiDB-lite"/>
    </source>
</evidence>
<dbReference type="RefSeq" id="XP_028469495.1">
    <property type="nucleotide sequence ID" value="XM_028609086.1"/>
</dbReference>
<keyword evidence="6" id="KW-1185">Reference proteome</keyword>
<accession>A0A3N2Q4J5</accession>
<protein>
    <recommendedName>
        <fullName evidence="7">RING finger domain-containing protein</fullName>
    </recommendedName>
</protein>
<evidence type="ECO:0000313" key="5">
    <source>
        <dbReference type="EMBL" id="ROT41689.1"/>
    </source>
</evidence>
<gene>
    <name evidence="5" type="ORF">SODALDRAFT_308631</name>
</gene>
<dbReference type="PANTHER" id="PTHR21540">
    <property type="entry name" value="RING FINGER AND SWIM DOMAIN-CONTAINING PROTEIN 2"/>
    <property type="match status" value="1"/>
</dbReference>
<dbReference type="SUPFAM" id="SSF57850">
    <property type="entry name" value="RING/U-box"/>
    <property type="match status" value="1"/>
</dbReference>
<reference evidence="5 6" key="1">
    <citation type="journal article" date="2018" name="Mol. Ecol.">
        <title>The obligate alkalophilic soda-lake fungus Sodiomyces alkalinus has shifted to a protein diet.</title>
        <authorList>
            <person name="Grum-Grzhimaylo A.A."/>
            <person name="Falkoski D.L."/>
            <person name="van den Heuvel J."/>
            <person name="Valero-Jimenez C.A."/>
            <person name="Min B."/>
            <person name="Choi I.G."/>
            <person name="Lipzen A."/>
            <person name="Daum C.G."/>
            <person name="Aanen D.K."/>
            <person name="Tsang A."/>
            <person name="Henrissat B."/>
            <person name="Bilanenko E.N."/>
            <person name="de Vries R.P."/>
            <person name="van Kan J.A.L."/>
            <person name="Grigoriev I.V."/>
            <person name="Debets A.J.M."/>
        </authorList>
    </citation>
    <scope>NUCLEOTIDE SEQUENCE [LARGE SCALE GENOMIC DNA]</scope>
    <source>
        <strain evidence="5 6">F11</strain>
    </source>
</reference>
<feature type="domain" description="SWIM-type" evidence="4">
    <location>
        <begin position="93"/>
        <end position="125"/>
    </location>
</feature>
<dbReference type="Gene3D" id="3.30.40.10">
    <property type="entry name" value="Zinc/RING finger domain, C3HC4 (zinc finger)"/>
    <property type="match status" value="1"/>
</dbReference>